<feature type="region of interest" description="Disordered" evidence="1">
    <location>
        <begin position="279"/>
        <end position="311"/>
    </location>
</feature>
<dbReference type="Pfam" id="PF10544">
    <property type="entry name" value="T5orf172"/>
    <property type="match status" value="1"/>
</dbReference>
<accession>A0A9N8NFS3</accession>
<comment type="caution">
    <text evidence="3">The sequence shown here is derived from an EMBL/GenBank/DDBJ whole genome shotgun (WGS) entry which is preliminary data.</text>
</comment>
<dbReference type="PANTHER" id="PTHR28094:SF1">
    <property type="entry name" value="MEIOTICALLY UP-REGULATED GENE 113 PROTEIN"/>
    <property type="match status" value="1"/>
</dbReference>
<feature type="compositionally biased region" description="Basic residues" evidence="1">
    <location>
        <begin position="1"/>
        <end position="12"/>
    </location>
</feature>
<dbReference type="SMART" id="SM00974">
    <property type="entry name" value="T5orf172"/>
    <property type="match status" value="1"/>
</dbReference>
<gene>
    <name evidence="3" type="ORF">MDCFG202_LOCUS116869</name>
</gene>
<feature type="domain" description="Bacteriophage T5 Orf172 DNA-binding" evidence="2">
    <location>
        <begin position="383"/>
        <end position="475"/>
    </location>
</feature>
<dbReference type="Proteomes" id="UP000746612">
    <property type="component" value="Unassembled WGS sequence"/>
</dbReference>
<name>A0A9N8NFS3_GIBZA</name>
<feature type="region of interest" description="Disordered" evidence="1">
    <location>
        <begin position="1"/>
        <end position="37"/>
    </location>
</feature>
<proteinExistence type="predicted"/>
<evidence type="ECO:0000313" key="3">
    <source>
        <dbReference type="EMBL" id="CAG1972951.1"/>
    </source>
</evidence>
<dbReference type="AlphaFoldDB" id="A0A9N8NFS3"/>
<evidence type="ECO:0000313" key="4">
    <source>
        <dbReference type="Proteomes" id="UP000746612"/>
    </source>
</evidence>
<feature type="compositionally biased region" description="Polar residues" evidence="1">
    <location>
        <begin position="19"/>
        <end position="33"/>
    </location>
</feature>
<dbReference type="InterPro" id="IPR053006">
    <property type="entry name" value="Meiosis_regulatory"/>
</dbReference>
<sequence length="519" mass="58169">MSLGNNKKRKATAHLGDSPKSQKLNSKSASHLSPPTLAPCEYETLPARSVPSFLNHPTTLSQSSSALVAYADQPTEEVSHTTILRTRLGLHNKKCGALTKSKEPCGALTCGAPAKTAAITSHLDTLIGLTQSSVEFEGELDELARLVHCRSHNNSFLRRARIGVWMEEFPIGDDPFIVAGRRIRKALALESTECIGVEKNGSCCKQEIGGQRVKNCISTLDEIVKPQNYRNDSYLDGFLKVLETNMYCNRHMNQKALQKVACWKSSIVEILDQSLSKLAKSDATEDTEERLGTTTELGNLESPLASSSDGLISGSGSQSISNFEGDLSAFWPVSYDTSPFEITEKSKKSPPHESLYENVKSKMIRDLENKDLEDGYIYLYEVDGNPGFVKIGYTTQLVEDRLRSWKAKCNRDPKTLYPNASGGDTTVPNARRVEALCHAELEHRRVRTFCPSCLKLHTEWFETTSAKAIETIKKWSYWMKTQPYLSVKLENQEKWKIKEEERQRTQDMNQFMIRILEAS</sequence>
<evidence type="ECO:0000256" key="1">
    <source>
        <dbReference type="SAM" id="MobiDB-lite"/>
    </source>
</evidence>
<feature type="compositionally biased region" description="Low complexity" evidence="1">
    <location>
        <begin position="292"/>
        <end position="311"/>
    </location>
</feature>
<protein>
    <recommendedName>
        <fullName evidence="2">Bacteriophage T5 Orf172 DNA-binding domain-containing protein</fullName>
    </recommendedName>
</protein>
<dbReference type="EMBL" id="CAJPIJ010000092">
    <property type="protein sequence ID" value="CAG1972951.1"/>
    <property type="molecule type" value="Genomic_DNA"/>
</dbReference>
<dbReference type="PANTHER" id="PTHR28094">
    <property type="entry name" value="MEIOTICALLY UP-REGULATED GENE 113 PROTEIN"/>
    <property type="match status" value="1"/>
</dbReference>
<dbReference type="InterPro" id="IPR018306">
    <property type="entry name" value="Phage_T5_Orf172_DNA-bd"/>
</dbReference>
<organism evidence="3 4">
    <name type="scientific">Gibberella zeae</name>
    <name type="common">Wheat head blight fungus</name>
    <name type="synonym">Fusarium graminearum</name>
    <dbReference type="NCBI Taxonomy" id="5518"/>
    <lineage>
        <taxon>Eukaryota</taxon>
        <taxon>Fungi</taxon>
        <taxon>Dikarya</taxon>
        <taxon>Ascomycota</taxon>
        <taxon>Pezizomycotina</taxon>
        <taxon>Sordariomycetes</taxon>
        <taxon>Hypocreomycetidae</taxon>
        <taxon>Hypocreales</taxon>
        <taxon>Nectriaceae</taxon>
        <taxon>Fusarium</taxon>
    </lineage>
</organism>
<reference evidence="3" key="1">
    <citation type="submission" date="2021-03" db="EMBL/GenBank/DDBJ databases">
        <authorList>
            <person name="Alouane T."/>
            <person name="Langin T."/>
            <person name="Bonhomme L."/>
        </authorList>
    </citation>
    <scope>NUCLEOTIDE SEQUENCE</scope>
    <source>
        <strain evidence="3">MDC_Fg202</strain>
    </source>
</reference>
<evidence type="ECO:0000259" key="2">
    <source>
        <dbReference type="SMART" id="SM00974"/>
    </source>
</evidence>